<dbReference type="Proteomes" id="UP000002605">
    <property type="component" value="Chromosome 5"/>
</dbReference>
<proteinExistence type="inferred from homology"/>
<evidence type="ECO:0000313" key="8">
    <source>
        <dbReference type="EMBL" id="CAX41735.1"/>
    </source>
</evidence>
<dbReference type="HOGENOM" id="CLU_2049399_0_0_1"/>
<keyword evidence="2" id="KW-0496">Mitochondrion</keyword>
<sequence length="122" mass="14251">MLRSILRFPPKLTIGVSVFKQFASTTTTATTTISRTVFQRPTILASTSTTSNSLLFQYNRPHTVNFQSFIEQKEYDLDTVEDDDSNTMHALSVLRKRRLKMKKHKYKKRRKAQRALRKRLGK</sequence>
<comment type="similarity">
    <text evidence="3">Belongs to the mitochondrion-specific ribosomal protein mS38 family.</text>
</comment>
<dbReference type="KEGG" id="cdu:CD36_53580"/>
<dbReference type="SMART" id="SM01155">
    <property type="entry name" value="DUF1713"/>
    <property type="match status" value="1"/>
</dbReference>
<evidence type="ECO:0000256" key="3">
    <source>
        <dbReference type="ARBA" id="ARBA00035647"/>
    </source>
</evidence>
<evidence type="ECO:0000256" key="4">
    <source>
        <dbReference type="ARBA" id="ARBA00035682"/>
    </source>
</evidence>
<name>B9WHU1_CANDC</name>
<dbReference type="eggNOG" id="ENOG502SE4R">
    <property type="taxonomic scope" value="Eukaryota"/>
</dbReference>
<dbReference type="CGD" id="CAL0000159277">
    <property type="gene designation" value="Cd36_53580"/>
</dbReference>
<dbReference type="AlphaFoldDB" id="B9WHU1"/>
<accession>B9WHU1</accession>
<dbReference type="EMBL" id="FM992692">
    <property type="protein sequence ID" value="CAX41735.1"/>
    <property type="molecule type" value="Genomic_DNA"/>
</dbReference>
<keyword evidence="9" id="KW-1185">Reference proteome</keyword>
<dbReference type="OrthoDB" id="4026539at2759"/>
<dbReference type="PANTHER" id="PTHR32035">
    <property type="entry name" value="AURORA KINASE A-INTERACTING PROTEIN"/>
    <property type="match status" value="1"/>
</dbReference>
<dbReference type="Pfam" id="PF08213">
    <property type="entry name" value="COX24_C"/>
    <property type="match status" value="1"/>
</dbReference>
<evidence type="ECO:0000259" key="6">
    <source>
        <dbReference type="SMART" id="SM01155"/>
    </source>
</evidence>
<dbReference type="PANTHER" id="PTHR32035:SF3">
    <property type="entry name" value="SMALL RIBOSOMAL SUBUNIT PROTEIN MS38"/>
    <property type="match status" value="1"/>
</dbReference>
<evidence type="ECO:0000256" key="5">
    <source>
        <dbReference type="SAM" id="MobiDB-lite"/>
    </source>
</evidence>
<reference evidence="8 9" key="1">
    <citation type="journal article" date="2009" name="Genome Res.">
        <title>Comparative genomics of the fungal pathogens Candida dubliniensis and Candida albicans.</title>
        <authorList>
            <person name="Jackson A.P."/>
            <person name="Gamble J.A."/>
            <person name="Yeomans T."/>
            <person name="Moran G.P."/>
            <person name="Saunders D."/>
            <person name="Harris D."/>
            <person name="Aslett M."/>
            <person name="Barrell J.F."/>
            <person name="Butler G."/>
            <person name="Citiulo F."/>
            <person name="Coleman D.C."/>
            <person name="de Groot P.W.J."/>
            <person name="Goodwin T.J."/>
            <person name="Quail M.A."/>
            <person name="McQuillan J."/>
            <person name="Munro C.A."/>
            <person name="Pain A."/>
            <person name="Poulter R.T."/>
            <person name="Rajandream M.A."/>
            <person name="Renauld H."/>
            <person name="Spiering M.J."/>
            <person name="Tivey A."/>
            <person name="Gow N.A.R."/>
            <person name="Barrell B."/>
            <person name="Sullivan D.J."/>
            <person name="Berriman M."/>
        </authorList>
    </citation>
    <scope>NUCLEOTIDE SEQUENCE [LARGE SCALE GENOMIC DNA]</scope>
    <source>
        <strain evidence="9">CD36 / ATCC MYA-646 / CBS 7987 / NCPF 3949 / NRRL Y-17841</strain>
    </source>
</reference>
<dbReference type="InterPro" id="IPR013177">
    <property type="entry name" value="Ribosomal_mS38_C"/>
</dbReference>
<feature type="domain" description="Ribosomal protein mS38 C-terminal" evidence="6">
    <location>
        <begin position="89"/>
        <end position="122"/>
    </location>
</feature>
<organism evidence="8 9">
    <name type="scientific">Candida dubliniensis (strain CD36 / ATCC MYA-646 / CBS 7987 / NCPF 3949 / NRRL Y-17841)</name>
    <name type="common">Yeast</name>
    <dbReference type="NCBI Taxonomy" id="573826"/>
    <lineage>
        <taxon>Eukaryota</taxon>
        <taxon>Fungi</taxon>
        <taxon>Dikarya</taxon>
        <taxon>Ascomycota</taxon>
        <taxon>Saccharomycotina</taxon>
        <taxon>Pichiomycetes</taxon>
        <taxon>Debaryomycetaceae</taxon>
        <taxon>Candida/Lodderomyces clade</taxon>
        <taxon>Candida</taxon>
    </lineage>
</organism>
<comment type="subcellular location">
    <subcellularLocation>
        <location evidence="1">Mitochondrion</location>
    </subcellularLocation>
</comment>
<dbReference type="VEuPathDB" id="FungiDB:CD36_53580"/>
<feature type="region of interest" description="Disordered" evidence="5">
    <location>
        <begin position="102"/>
        <end position="122"/>
    </location>
</feature>
<protein>
    <recommendedName>
        <fullName evidence="4">Small ribosomal subunit protein mS38</fullName>
    </recommendedName>
</protein>
<gene>
    <name evidence="7" type="ordered locus">Cd36_53580</name>
    <name evidence="8" type="ORF">CD36_53580</name>
</gene>
<dbReference type="RefSeq" id="XP_002420653.1">
    <property type="nucleotide sequence ID" value="XM_002420608.1"/>
</dbReference>
<evidence type="ECO:0000256" key="1">
    <source>
        <dbReference type="ARBA" id="ARBA00004173"/>
    </source>
</evidence>
<dbReference type="GeneID" id="8048243"/>
<dbReference type="GO" id="GO:0005739">
    <property type="term" value="C:mitochondrion"/>
    <property type="evidence" value="ECO:0007669"/>
    <property type="project" value="UniProtKB-SubCell"/>
</dbReference>
<evidence type="ECO:0000256" key="2">
    <source>
        <dbReference type="ARBA" id="ARBA00023128"/>
    </source>
</evidence>
<evidence type="ECO:0000313" key="9">
    <source>
        <dbReference type="Proteomes" id="UP000002605"/>
    </source>
</evidence>
<evidence type="ECO:0000313" key="7">
    <source>
        <dbReference type="CGD" id="CAL0000159277"/>
    </source>
</evidence>